<protein>
    <recommendedName>
        <fullName evidence="6">FMN dependent NADH:quinone oxidoreductase</fullName>
        <ecNumber evidence="6">1.6.5.-</ecNumber>
    </recommendedName>
    <alternativeName>
        <fullName evidence="6">Azo-dye reductase</fullName>
    </alternativeName>
    <alternativeName>
        <fullName evidence="6">FMN-dependent NADH-azo compound oxidoreductase</fullName>
    </alternativeName>
    <alternativeName>
        <fullName evidence="6">FMN-dependent NADH-azoreductase</fullName>
        <ecNumber evidence="6">1.7.1.17</ecNumber>
    </alternativeName>
</protein>
<evidence type="ECO:0000313" key="8">
    <source>
        <dbReference type="EMBL" id="SER26599.1"/>
    </source>
</evidence>
<organism evidence="8 9">
    <name type="scientific">Pseudomonas cuatrocienegasensis</name>
    <dbReference type="NCBI Taxonomy" id="543360"/>
    <lineage>
        <taxon>Bacteria</taxon>
        <taxon>Pseudomonadati</taxon>
        <taxon>Pseudomonadota</taxon>
        <taxon>Gammaproteobacteria</taxon>
        <taxon>Pseudomonadales</taxon>
        <taxon>Pseudomonadaceae</taxon>
        <taxon>Pseudomonas</taxon>
    </lineage>
</organism>
<dbReference type="EMBL" id="FOFP01000020">
    <property type="protein sequence ID" value="SER26599.1"/>
    <property type="molecule type" value="Genomic_DNA"/>
</dbReference>
<dbReference type="PANTHER" id="PTHR43741">
    <property type="entry name" value="FMN-DEPENDENT NADH-AZOREDUCTASE 1"/>
    <property type="match status" value="1"/>
</dbReference>
<comment type="function">
    <text evidence="6">Also exhibits azoreductase activity. Catalyzes the reductive cleavage of the azo bond in aromatic azo compounds to the corresponding amines.</text>
</comment>
<dbReference type="PANTHER" id="PTHR43741:SF4">
    <property type="entry name" value="FMN-DEPENDENT NADH:QUINONE OXIDOREDUCTASE"/>
    <property type="match status" value="1"/>
</dbReference>
<evidence type="ECO:0000256" key="3">
    <source>
        <dbReference type="ARBA" id="ARBA00023002"/>
    </source>
</evidence>
<comment type="catalytic activity">
    <reaction evidence="6">
        <text>2 a quinone + NADH + H(+) = 2 a 1,4-benzosemiquinone + NAD(+)</text>
        <dbReference type="Rhea" id="RHEA:65952"/>
        <dbReference type="ChEBI" id="CHEBI:15378"/>
        <dbReference type="ChEBI" id="CHEBI:57540"/>
        <dbReference type="ChEBI" id="CHEBI:57945"/>
        <dbReference type="ChEBI" id="CHEBI:132124"/>
        <dbReference type="ChEBI" id="CHEBI:134225"/>
    </reaction>
</comment>
<keyword evidence="9" id="KW-1185">Reference proteome</keyword>
<comment type="similarity">
    <text evidence="6">Belongs to the azoreductase type 1 family.</text>
</comment>
<evidence type="ECO:0000256" key="1">
    <source>
        <dbReference type="ARBA" id="ARBA00022630"/>
    </source>
</evidence>
<keyword evidence="3 6" id="KW-0560">Oxidoreductase</keyword>
<gene>
    <name evidence="6" type="primary">azoR</name>
    <name evidence="8" type="ORF">SAMN05216600_12013</name>
</gene>
<proteinExistence type="inferred from homology"/>
<feature type="domain" description="Flavodoxin-like fold" evidence="7">
    <location>
        <begin position="1"/>
        <end position="197"/>
    </location>
</feature>
<comment type="cofactor">
    <cofactor evidence="6">
        <name>FMN</name>
        <dbReference type="ChEBI" id="CHEBI:58210"/>
    </cofactor>
    <text evidence="6">Binds 1 FMN per subunit.</text>
</comment>
<comment type="caution">
    <text evidence="8">The sequence shown here is derived from an EMBL/GenBank/DDBJ whole genome shotgun (WGS) entry which is preliminary data.</text>
</comment>
<name>A0ABY1BNT0_9PSED</name>
<keyword evidence="2 6" id="KW-0288">FMN</keyword>
<dbReference type="RefSeq" id="WP_069519734.1">
    <property type="nucleotide sequence ID" value="NZ_FOFP01000020.1"/>
</dbReference>
<accession>A0ABY1BNT0</accession>
<dbReference type="Proteomes" id="UP000198512">
    <property type="component" value="Unassembled WGS sequence"/>
</dbReference>
<dbReference type="InterPro" id="IPR029039">
    <property type="entry name" value="Flavoprotein-like_sf"/>
</dbReference>
<feature type="binding site" evidence="6">
    <location>
        <begin position="139"/>
        <end position="142"/>
    </location>
    <ligand>
        <name>FMN</name>
        <dbReference type="ChEBI" id="CHEBI:58210"/>
    </ligand>
</feature>
<evidence type="ECO:0000313" key="9">
    <source>
        <dbReference type="Proteomes" id="UP000198512"/>
    </source>
</evidence>
<evidence type="ECO:0000256" key="4">
    <source>
        <dbReference type="ARBA" id="ARBA00023027"/>
    </source>
</evidence>
<evidence type="ECO:0000259" key="7">
    <source>
        <dbReference type="Pfam" id="PF02525"/>
    </source>
</evidence>
<dbReference type="InterPro" id="IPR003680">
    <property type="entry name" value="Flavodoxin_fold"/>
</dbReference>
<feature type="binding site" evidence="6">
    <location>
        <begin position="95"/>
        <end position="98"/>
    </location>
    <ligand>
        <name>FMN</name>
        <dbReference type="ChEBI" id="CHEBI:58210"/>
    </ligand>
</feature>
<feature type="binding site" evidence="6">
    <location>
        <begin position="15"/>
        <end position="17"/>
    </location>
    <ligand>
        <name>FMN</name>
        <dbReference type="ChEBI" id="CHEBI:58210"/>
    </ligand>
</feature>
<comment type="catalytic activity">
    <reaction evidence="5">
        <text>N,N-dimethyl-1,4-phenylenediamine + anthranilate + 2 NAD(+) = 2-(4-dimethylaminophenyl)diazenylbenzoate + 2 NADH + 2 H(+)</text>
        <dbReference type="Rhea" id="RHEA:55872"/>
        <dbReference type="ChEBI" id="CHEBI:15378"/>
        <dbReference type="ChEBI" id="CHEBI:15783"/>
        <dbReference type="ChEBI" id="CHEBI:16567"/>
        <dbReference type="ChEBI" id="CHEBI:57540"/>
        <dbReference type="ChEBI" id="CHEBI:57945"/>
        <dbReference type="ChEBI" id="CHEBI:71579"/>
        <dbReference type="EC" id="1.7.1.17"/>
    </reaction>
    <physiologicalReaction direction="right-to-left" evidence="5">
        <dbReference type="Rhea" id="RHEA:55874"/>
    </physiologicalReaction>
</comment>
<dbReference type="EC" id="1.7.1.17" evidence="6"/>
<keyword evidence="1 6" id="KW-0285">Flavoprotein</keyword>
<comment type="subunit">
    <text evidence="6">Homodimer.</text>
</comment>
<dbReference type="SUPFAM" id="SSF52218">
    <property type="entry name" value="Flavoproteins"/>
    <property type="match status" value="1"/>
</dbReference>
<dbReference type="Gene3D" id="3.40.50.360">
    <property type="match status" value="1"/>
</dbReference>
<evidence type="ECO:0000256" key="2">
    <source>
        <dbReference type="ARBA" id="ARBA00022643"/>
    </source>
</evidence>
<dbReference type="InterPro" id="IPR023048">
    <property type="entry name" value="NADH:quinone_OxRdtase_FMN_depd"/>
</dbReference>
<sequence>MKLLHLDTSILGDASASRQLGAAVVSAWQAAEPQVQVSYKDLTASPFLHLSGASLAATGTPESERDAAQQLEANHSSDALEAFLAADALVIGAPMYNFTIPSQLKAWIDRIAVAGKTFSYTENGPVGLAGGKRVVIVATSGGVHTGQPSGAAHVDYLKLLLGFLGITDIQVVTAEGLAYGPDARTAALQGAHAQIDALFSA</sequence>
<dbReference type="Pfam" id="PF02525">
    <property type="entry name" value="Flavodoxin_2"/>
    <property type="match status" value="1"/>
</dbReference>
<dbReference type="InterPro" id="IPR050104">
    <property type="entry name" value="FMN-dep_NADH:Q_OxRdtase_AzoR1"/>
</dbReference>
<keyword evidence="4 6" id="KW-0520">NAD</keyword>
<dbReference type="EC" id="1.6.5.-" evidence="6"/>
<reference evidence="8 9" key="1">
    <citation type="submission" date="2016-10" db="EMBL/GenBank/DDBJ databases">
        <authorList>
            <person name="Varghese N."/>
            <person name="Submissions S."/>
        </authorList>
    </citation>
    <scope>NUCLEOTIDE SEQUENCE [LARGE SCALE GENOMIC DNA]</scope>
    <source>
        <strain evidence="8 9">CIP 109853</strain>
    </source>
</reference>
<evidence type="ECO:0000256" key="5">
    <source>
        <dbReference type="ARBA" id="ARBA00048542"/>
    </source>
</evidence>
<evidence type="ECO:0000256" key="6">
    <source>
        <dbReference type="HAMAP-Rule" id="MF_01216"/>
    </source>
</evidence>
<comment type="function">
    <text evidence="6">Quinone reductase that provides resistance to thiol-specific stress caused by electrophilic quinones.</text>
</comment>
<dbReference type="HAMAP" id="MF_01216">
    <property type="entry name" value="Azoreductase_type1"/>
    <property type="match status" value="1"/>
</dbReference>
<feature type="binding site" evidence="6">
    <location>
        <position position="9"/>
    </location>
    <ligand>
        <name>FMN</name>
        <dbReference type="ChEBI" id="CHEBI:58210"/>
    </ligand>
</feature>